<evidence type="ECO:0000259" key="1">
    <source>
        <dbReference type="Pfam" id="PF25436"/>
    </source>
</evidence>
<dbReference type="AlphaFoldDB" id="A0AAV5FHX0"/>
<dbReference type="InterPro" id="IPR057453">
    <property type="entry name" value="BSD2_CRD"/>
</dbReference>
<name>A0AAV5FHX0_ELECO</name>
<dbReference type="Proteomes" id="UP001054889">
    <property type="component" value="Unassembled WGS sequence"/>
</dbReference>
<organism evidence="2 3">
    <name type="scientific">Eleusine coracana subsp. coracana</name>
    <dbReference type="NCBI Taxonomy" id="191504"/>
    <lineage>
        <taxon>Eukaryota</taxon>
        <taxon>Viridiplantae</taxon>
        <taxon>Streptophyta</taxon>
        <taxon>Embryophyta</taxon>
        <taxon>Tracheophyta</taxon>
        <taxon>Spermatophyta</taxon>
        <taxon>Magnoliopsida</taxon>
        <taxon>Liliopsida</taxon>
        <taxon>Poales</taxon>
        <taxon>Poaceae</taxon>
        <taxon>PACMAD clade</taxon>
        <taxon>Chloridoideae</taxon>
        <taxon>Cynodonteae</taxon>
        <taxon>Eleusininae</taxon>
        <taxon>Eleusine</taxon>
    </lineage>
</organism>
<evidence type="ECO:0000313" key="3">
    <source>
        <dbReference type="Proteomes" id="UP001054889"/>
    </source>
</evidence>
<reference evidence="2" key="2">
    <citation type="submission" date="2021-12" db="EMBL/GenBank/DDBJ databases">
        <title>Resequencing data analysis of finger millet.</title>
        <authorList>
            <person name="Hatakeyama M."/>
            <person name="Aluri S."/>
            <person name="Balachadran M.T."/>
            <person name="Sivarajan S.R."/>
            <person name="Poveda L."/>
            <person name="Shimizu-Inatsugi R."/>
            <person name="Schlapbach R."/>
            <person name="Sreeman S.M."/>
            <person name="Shimizu K.K."/>
        </authorList>
    </citation>
    <scope>NUCLEOTIDE SEQUENCE</scope>
</reference>
<gene>
    <name evidence="2" type="primary">gb22947</name>
    <name evidence="2" type="ORF">PR202_gb22947</name>
</gene>
<accession>A0AAV5FHX0</accession>
<sequence length="127" mass="13869">MNLPSRRRIFSLIGVDCPAPPSSLAVRYLLCSLFLVRYSSPMAATASLTAIAPSPPAHLKTSPPAVISLRPVSRRCKLVSVKTKFHCKCTGAIVCTQCKGSGVNSVDHFNGRFKAGALCWLCRYYFY</sequence>
<protein>
    <recommendedName>
        <fullName evidence="1">BSD2 cysteine rich domain-containing protein</fullName>
    </recommendedName>
</protein>
<feature type="domain" description="BSD2 cysteine rich" evidence="1">
    <location>
        <begin position="86"/>
        <end position="123"/>
    </location>
</feature>
<dbReference type="EMBL" id="BQKI01000085">
    <property type="protein sequence ID" value="GJN34298.1"/>
    <property type="molecule type" value="Genomic_DNA"/>
</dbReference>
<reference evidence="2" key="1">
    <citation type="journal article" date="2018" name="DNA Res.">
        <title>Multiple hybrid de novo genome assembly of finger millet, an orphan allotetraploid crop.</title>
        <authorList>
            <person name="Hatakeyama M."/>
            <person name="Aluri S."/>
            <person name="Balachadran M.T."/>
            <person name="Sivarajan S.R."/>
            <person name="Patrignani A."/>
            <person name="Gruter S."/>
            <person name="Poveda L."/>
            <person name="Shimizu-Inatsugi R."/>
            <person name="Baeten J."/>
            <person name="Francoijs K.J."/>
            <person name="Nataraja K.N."/>
            <person name="Reddy Y.A.N."/>
            <person name="Phadnis S."/>
            <person name="Ravikumar R.L."/>
            <person name="Schlapbach R."/>
            <person name="Sreeman S.M."/>
            <person name="Shimizu K.K."/>
        </authorList>
    </citation>
    <scope>NUCLEOTIDE SEQUENCE</scope>
</reference>
<keyword evidence="3" id="KW-1185">Reference proteome</keyword>
<dbReference type="Pfam" id="PF25436">
    <property type="entry name" value="BSD2_CRD"/>
    <property type="match status" value="1"/>
</dbReference>
<comment type="caution">
    <text evidence="2">The sequence shown here is derived from an EMBL/GenBank/DDBJ whole genome shotgun (WGS) entry which is preliminary data.</text>
</comment>
<evidence type="ECO:0000313" key="2">
    <source>
        <dbReference type="EMBL" id="GJN34298.1"/>
    </source>
</evidence>
<proteinExistence type="predicted"/>